<dbReference type="Proteomes" id="UP000054988">
    <property type="component" value="Unassembled WGS sequence"/>
</dbReference>
<keyword evidence="2" id="KW-0548">Nucleotidyltransferase</keyword>
<proteinExistence type="predicted"/>
<feature type="region of interest" description="Disordered" evidence="1">
    <location>
        <begin position="270"/>
        <end position="314"/>
    </location>
</feature>
<dbReference type="EMBL" id="LATX01002416">
    <property type="protein sequence ID" value="KTB29690.1"/>
    <property type="molecule type" value="Genomic_DNA"/>
</dbReference>
<keyword evidence="2" id="KW-0695">RNA-directed DNA polymerase</keyword>
<gene>
    <name evidence="2" type="ORF">WG66_17724</name>
</gene>
<name>A0A0W0F045_MONRR</name>
<organism evidence="2 3">
    <name type="scientific">Moniliophthora roreri</name>
    <name type="common">Frosty pod rot fungus</name>
    <name type="synonym">Monilia roreri</name>
    <dbReference type="NCBI Taxonomy" id="221103"/>
    <lineage>
        <taxon>Eukaryota</taxon>
        <taxon>Fungi</taxon>
        <taxon>Dikarya</taxon>
        <taxon>Basidiomycota</taxon>
        <taxon>Agaricomycotina</taxon>
        <taxon>Agaricomycetes</taxon>
        <taxon>Agaricomycetidae</taxon>
        <taxon>Agaricales</taxon>
        <taxon>Marasmiineae</taxon>
        <taxon>Marasmiaceae</taxon>
        <taxon>Moniliophthora</taxon>
    </lineage>
</organism>
<accession>A0A0W0F045</accession>
<feature type="compositionally biased region" description="Polar residues" evidence="1">
    <location>
        <begin position="61"/>
        <end position="72"/>
    </location>
</feature>
<dbReference type="AlphaFoldDB" id="A0A0W0F045"/>
<protein>
    <submittedName>
        <fullName evidence="2">Putative reverse transcriptase-rnase h-integrase</fullName>
    </submittedName>
</protein>
<reference evidence="2 3" key="1">
    <citation type="submission" date="2015-12" db="EMBL/GenBank/DDBJ databases">
        <title>Draft genome sequence of Moniliophthora roreri, the causal agent of frosty pod rot of cacao.</title>
        <authorList>
            <person name="Aime M.C."/>
            <person name="Diaz-Valderrama J.R."/>
            <person name="Kijpornyongpan T."/>
            <person name="Phillips-Mora W."/>
        </authorList>
    </citation>
    <scope>NUCLEOTIDE SEQUENCE [LARGE SCALE GENOMIC DNA]</scope>
    <source>
        <strain evidence="2 3">MCA 2952</strain>
    </source>
</reference>
<sequence>MPPPTDPRAMSEYPDPLTFSLLDCLGQRTDGNGYPRPDLNDNRSLISRLTDKPMGNEAGLATTSHSSPNPDNTLIYPDPTPNPDVKYKVERLRPQFHQRVEHIPAVGGEVVLAESEDVVADEDRENQLLENVEDPPIISLRSPTPAPTQMMQLVDRVSALCADWSAISPDIARSTYVIDASRLSLDIHLGTALTNEGLAALWVEGLIRAQTLCRTVAVMTMNEIIMTNPMTISEGNVEMLVKEYDQDTQLLFVGADLKKVRLLSVEERQAMGWQPPSDPPATPMMEVEDEMPEMEDRPDTSYDYDTELYGDGES</sequence>
<feature type="compositionally biased region" description="Acidic residues" evidence="1">
    <location>
        <begin position="302"/>
        <end position="314"/>
    </location>
</feature>
<evidence type="ECO:0000256" key="1">
    <source>
        <dbReference type="SAM" id="MobiDB-lite"/>
    </source>
</evidence>
<keyword evidence="2" id="KW-0808">Transferase</keyword>
<comment type="caution">
    <text evidence="2">The sequence shown here is derived from an EMBL/GenBank/DDBJ whole genome shotgun (WGS) entry which is preliminary data.</text>
</comment>
<dbReference type="GO" id="GO:0003964">
    <property type="term" value="F:RNA-directed DNA polymerase activity"/>
    <property type="evidence" value="ECO:0007669"/>
    <property type="project" value="UniProtKB-KW"/>
</dbReference>
<feature type="region of interest" description="Disordered" evidence="1">
    <location>
        <begin position="53"/>
        <end position="82"/>
    </location>
</feature>
<evidence type="ECO:0000313" key="2">
    <source>
        <dbReference type="EMBL" id="KTB29690.1"/>
    </source>
</evidence>
<evidence type="ECO:0000313" key="3">
    <source>
        <dbReference type="Proteomes" id="UP000054988"/>
    </source>
</evidence>